<protein>
    <submittedName>
        <fullName evidence="4">Putative ABC transporter ATP-binding protein</fullName>
    </submittedName>
</protein>
<keyword evidence="5" id="KW-1185">Reference proteome</keyword>
<accession>A0A090S8W5</accession>
<evidence type="ECO:0000259" key="3">
    <source>
        <dbReference type="PROSITE" id="PS50893"/>
    </source>
</evidence>
<dbReference type="InterPro" id="IPR015854">
    <property type="entry name" value="ABC_transpr_LolD-like"/>
</dbReference>
<dbReference type="InterPro" id="IPR003439">
    <property type="entry name" value="ABC_transporter-like_ATP-bd"/>
</dbReference>
<dbReference type="AlphaFoldDB" id="A0A090S8W5"/>
<proteinExistence type="predicted"/>
<dbReference type="GO" id="GO:0016887">
    <property type="term" value="F:ATP hydrolysis activity"/>
    <property type="evidence" value="ECO:0007669"/>
    <property type="project" value="InterPro"/>
</dbReference>
<evidence type="ECO:0000256" key="1">
    <source>
        <dbReference type="ARBA" id="ARBA00022741"/>
    </source>
</evidence>
<dbReference type="GO" id="GO:0005524">
    <property type="term" value="F:ATP binding"/>
    <property type="evidence" value="ECO:0007669"/>
    <property type="project" value="UniProtKB-KW"/>
</dbReference>
<dbReference type="SMART" id="SM00382">
    <property type="entry name" value="AAA"/>
    <property type="match status" value="1"/>
</dbReference>
<keyword evidence="1" id="KW-0547">Nucleotide-binding</keyword>
<dbReference type="OrthoDB" id="9802264at2"/>
<evidence type="ECO:0000313" key="5">
    <source>
        <dbReference type="Proteomes" id="UP000029228"/>
    </source>
</evidence>
<dbReference type="PANTHER" id="PTHR24220">
    <property type="entry name" value="IMPORT ATP-BINDING PROTEIN"/>
    <property type="match status" value="1"/>
</dbReference>
<evidence type="ECO:0000256" key="2">
    <source>
        <dbReference type="ARBA" id="ARBA00022840"/>
    </source>
</evidence>
<comment type="caution">
    <text evidence="4">The sequence shown here is derived from an EMBL/GenBank/DDBJ whole genome shotgun (WGS) entry which is preliminary data.</text>
</comment>
<dbReference type="EMBL" id="BBMR01000017">
    <property type="protein sequence ID" value="GAL22964.1"/>
    <property type="molecule type" value="Genomic_DNA"/>
</dbReference>
<dbReference type="SUPFAM" id="SSF52540">
    <property type="entry name" value="P-loop containing nucleoside triphosphate hydrolases"/>
    <property type="match status" value="1"/>
</dbReference>
<keyword evidence="2 4" id="KW-0067">ATP-binding</keyword>
<feature type="domain" description="ABC transporter" evidence="3">
    <location>
        <begin position="21"/>
        <end position="223"/>
    </location>
</feature>
<dbReference type="STRING" id="990268.JCM19235_1265"/>
<dbReference type="InterPro" id="IPR003593">
    <property type="entry name" value="AAA+_ATPase"/>
</dbReference>
<dbReference type="InterPro" id="IPR027417">
    <property type="entry name" value="P-loop_NTPase"/>
</dbReference>
<dbReference type="Pfam" id="PF13401">
    <property type="entry name" value="AAA_22"/>
    <property type="match status" value="1"/>
</dbReference>
<dbReference type="PROSITE" id="PS00675">
    <property type="entry name" value="SIGMA54_INTERACT_1"/>
    <property type="match status" value="1"/>
</dbReference>
<organism evidence="4 5">
    <name type="scientific">Vibrio maritimus</name>
    <dbReference type="NCBI Taxonomy" id="990268"/>
    <lineage>
        <taxon>Bacteria</taxon>
        <taxon>Pseudomonadati</taxon>
        <taxon>Pseudomonadota</taxon>
        <taxon>Gammaproteobacteria</taxon>
        <taxon>Vibrionales</taxon>
        <taxon>Vibrionaceae</taxon>
        <taxon>Vibrio</taxon>
    </lineage>
</organism>
<dbReference type="Gene3D" id="3.40.50.300">
    <property type="entry name" value="P-loop containing nucleotide triphosphate hydrolases"/>
    <property type="match status" value="2"/>
</dbReference>
<reference evidence="4 5" key="1">
    <citation type="submission" date="2014-09" db="EMBL/GenBank/DDBJ databases">
        <title>Vibrio maritimus JCM 19235. (C45) whole genome shotgun sequence.</title>
        <authorList>
            <person name="Sawabe T."/>
            <person name="Meirelles P."/>
            <person name="Nakanishi M."/>
            <person name="Sayaka M."/>
            <person name="Hattori M."/>
            <person name="Ohkuma M."/>
        </authorList>
    </citation>
    <scope>NUCLEOTIDE SEQUENCE [LARGE SCALE GENOMIC DNA]</scope>
    <source>
        <strain evidence="5">JCM19235</strain>
    </source>
</reference>
<dbReference type="InterPro" id="IPR049945">
    <property type="entry name" value="AAA_22"/>
</dbReference>
<gene>
    <name evidence="4" type="ORF">JCM19235_1265</name>
</gene>
<dbReference type="InterPro" id="IPR025662">
    <property type="entry name" value="Sigma_54_int_dom_ATP-bd_1"/>
</dbReference>
<dbReference type="GO" id="GO:0022857">
    <property type="term" value="F:transmembrane transporter activity"/>
    <property type="evidence" value="ECO:0007669"/>
    <property type="project" value="TreeGrafter"/>
</dbReference>
<dbReference type="Proteomes" id="UP000029228">
    <property type="component" value="Unassembled WGS sequence"/>
</dbReference>
<evidence type="ECO:0000313" key="4">
    <source>
        <dbReference type="EMBL" id="GAL22964.1"/>
    </source>
</evidence>
<name>A0A090S8W5_9VIBR</name>
<dbReference type="PROSITE" id="PS50893">
    <property type="entry name" value="ABC_TRANSPORTER_2"/>
    <property type="match status" value="1"/>
</dbReference>
<sequence>MHKTYQHRIDVRFSTSVERSKRVLDVGEAFGLGLDEKEFVIYDNEVFETQQGDCIYITGQSGSGKSVLLRELARQYREDYGLNVGILDEIELTEVPLIDQLGSSTEEACKLLSRAGLNDAYLFIRKPSELSDGQRYRFKIAKLIAMGAEVLIADEFGAVLDRTSAKVVAFAIRKLCKDNNITLAVATTHKDLYWDLKPTLTIDKKYADQIRVSKADRDMLEDY</sequence>
<dbReference type="GO" id="GO:0005886">
    <property type="term" value="C:plasma membrane"/>
    <property type="evidence" value="ECO:0007669"/>
    <property type="project" value="TreeGrafter"/>
</dbReference>